<dbReference type="RefSeq" id="WP_183411356.1">
    <property type="nucleotide sequence ID" value="NZ_JACHWY010000003.1"/>
</dbReference>
<evidence type="ECO:0000313" key="2">
    <source>
        <dbReference type="EMBL" id="MBB3048575.1"/>
    </source>
</evidence>
<dbReference type="Proteomes" id="UP000537130">
    <property type="component" value="Unassembled WGS sequence"/>
</dbReference>
<dbReference type="Gene3D" id="3.10.450.50">
    <property type="match status" value="1"/>
</dbReference>
<feature type="domain" description="NTF2" evidence="1">
    <location>
        <begin position="3"/>
        <end position="48"/>
    </location>
</feature>
<dbReference type="GO" id="GO:0016787">
    <property type="term" value="F:hydrolase activity"/>
    <property type="evidence" value="ECO:0007669"/>
    <property type="project" value="UniProtKB-KW"/>
</dbReference>
<keyword evidence="2" id="KW-0378">Hydrolase</keyword>
<dbReference type="SUPFAM" id="SSF54427">
    <property type="entry name" value="NTF2-like"/>
    <property type="match status" value="1"/>
</dbReference>
<dbReference type="Pfam" id="PF12680">
    <property type="entry name" value="SnoaL_2"/>
    <property type="match status" value="1"/>
</dbReference>
<dbReference type="CDD" id="cd00531">
    <property type="entry name" value="NTF2_like"/>
    <property type="match status" value="1"/>
</dbReference>
<dbReference type="AlphaFoldDB" id="A0A7W4Z816"/>
<accession>A0A7W4Z816</accession>
<dbReference type="InterPro" id="IPR018222">
    <property type="entry name" value="Nuclear_transport_factor_2_euk"/>
</dbReference>
<protein>
    <submittedName>
        <fullName evidence="2">Limonene-1,2-epoxide hydrolase</fullName>
    </submittedName>
</protein>
<keyword evidence="3" id="KW-1185">Reference proteome</keyword>
<evidence type="ECO:0000313" key="3">
    <source>
        <dbReference type="Proteomes" id="UP000537130"/>
    </source>
</evidence>
<organism evidence="2 3">
    <name type="scientific">Litorivivens lipolytica</name>
    <dbReference type="NCBI Taxonomy" id="1524264"/>
    <lineage>
        <taxon>Bacteria</taxon>
        <taxon>Pseudomonadati</taxon>
        <taxon>Pseudomonadota</taxon>
        <taxon>Gammaproteobacteria</taxon>
        <taxon>Litorivivens</taxon>
    </lineage>
</organism>
<dbReference type="InterPro" id="IPR032710">
    <property type="entry name" value="NTF2-like_dom_sf"/>
</dbReference>
<reference evidence="2 3" key="1">
    <citation type="submission" date="2020-08" db="EMBL/GenBank/DDBJ databases">
        <title>Genomic Encyclopedia of Type Strains, Phase III (KMG-III): the genomes of soil and plant-associated and newly described type strains.</title>
        <authorList>
            <person name="Whitman W."/>
        </authorList>
    </citation>
    <scope>NUCLEOTIDE SEQUENCE [LARGE SCALE GENOMIC DNA]</scope>
    <source>
        <strain evidence="2 3">CECT 8654</strain>
    </source>
</reference>
<evidence type="ECO:0000259" key="1">
    <source>
        <dbReference type="PROSITE" id="PS50177"/>
    </source>
</evidence>
<dbReference type="InterPro" id="IPR037401">
    <property type="entry name" value="SnoaL-like"/>
</dbReference>
<dbReference type="EMBL" id="JACHWY010000003">
    <property type="protein sequence ID" value="MBB3048575.1"/>
    <property type="molecule type" value="Genomic_DNA"/>
</dbReference>
<gene>
    <name evidence="2" type="ORF">FHR99_002849</name>
</gene>
<proteinExistence type="predicted"/>
<sequence>MSLDRSFFESYYATYNSEAPEALAAFYADDVLFTSAQGTSTGKEAILQTYGWLISQFEDRMTPDSILIDGNRAAIEITDVFTARADVADFMGVSLKKGEQLTLKLCGIYTVENQKITEATIYAR</sequence>
<comment type="caution">
    <text evidence="2">The sequence shown here is derived from an EMBL/GenBank/DDBJ whole genome shotgun (WGS) entry which is preliminary data.</text>
</comment>
<name>A0A7W4Z816_9GAMM</name>
<dbReference type="PROSITE" id="PS50177">
    <property type="entry name" value="NTF2_DOMAIN"/>
    <property type="match status" value="1"/>
</dbReference>